<keyword evidence="2" id="KW-1185">Reference proteome</keyword>
<gene>
    <name evidence="1" type="ORF">BC938DRAFT_476199</name>
</gene>
<comment type="caution">
    <text evidence="1">The sequence shown here is derived from an EMBL/GenBank/DDBJ whole genome shotgun (WGS) entry which is preliminary data.</text>
</comment>
<organism evidence="1 2">
    <name type="scientific">Jimgerdemannia flammicorona</name>
    <dbReference type="NCBI Taxonomy" id="994334"/>
    <lineage>
        <taxon>Eukaryota</taxon>
        <taxon>Fungi</taxon>
        <taxon>Fungi incertae sedis</taxon>
        <taxon>Mucoromycota</taxon>
        <taxon>Mucoromycotina</taxon>
        <taxon>Endogonomycetes</taxon>
        <taxon>Endogonales</taxon>
        <taxon>Endogonaceae</taxon>
        <taxon>Jimgerdemannia</taxon>
    </lineage>
</organism>
<accession>A0A433QZA1</accession>
<dbReference type="Proteomes" id="UP000274822">
    <property type="component" value="Unassembled WGS sequence"/>
</dbReference>
<evidence type="ECO:0000313" key="2">
    <source>
        <dbReference type="Proteomes" id="UP000274822"/>
    </source>
</evidence>
<evidence type="ECO:0000313" key="1">
    <source>
        <dbReference type="EMBL" id="RUS35071.1"/>
    </source>
</evidence>
<dbReference type="AlphaFoldDB" id="A0A433QZA1"/>
<proteinExistence type="predicted"/>
<protein>
    <submittedName>
        <fullName evidence="1">Uncharacterized protein</fullName>
    </submittedName>
</protein>
<reference evidence="1 2" key="1">
    <citation type="journal article" date="2018" name="New Phytol.">
        <title>Phylogenomics of Endogonaceae and evolution of mycorrhizas within Mucoromycota.</title>
        <authorList>
            <person name="Chang Y."/>
            <person name="Desiro A."/>
            <person name="Na H."/>
            <person name="Sandor L."/>
            <person name="Lipzen A."/>
            <person name="Clum A."/>
            <person name="Barry K."/>
            <person name="Grigoriev I.V."/>
            <person name="Martin F.M."/>
            <person name="Stajich J.E."/>
            <person name="Smith M.E."/>
            <person name="Bonito G."/>
            <person name="Spatafora J.W."/>
        </authorList>
    </citation>
    <scope>NUCLEOTIDE SEQUENCE [LARGE SCALE GENOMIC DNA]</scope>
    <source>
        <strain evidence="1 2">AD002</strain>
    </source>
</reference>
<name>A0A433QZA1_9FUNG</name>
<sequence>MAILRRPINTNATFCVYIWHRILNHPTIRIFIQIHLVLHLLLLLPLRRSLMIPHHHQVVLFHIHIHSHFLAFPNSTIKNQFCKRIQQPMLDQPVQRPRAIYGVVSVIRQPHPRRLVQLNRDMLVHQPLTYLAQSHLHNISQVLPRESVEDHKLVHSVDELGREVLTHHFKNSLLHKHLPPCPVKVHRRPRNRRRCRVR</sequence>
<dbReference type="EMBL" id="RBNJ01000229">
    <property type="protein sequence ID" value="RUS35071.1"/>
    <property type="molecule type" value="Genomic_DNA"/>
</dbReference>